<dbReference type="GeneID" id="92205592"/>
<protein>
    <recommendedName>
        <fullName evidence="1">SCP domain-containing protein</fullName>
    </recommendedName>
</protein>
<dbReference type="RefSeq" id="XP_066827334.1">
    <property type="nucleotide sequence ID" value="XM_066974127.1"/>
</dbReference>
<reference evidence="2 3" key="1">
    <citation type="submission" date="2024-03" db="EMBL/GenBank/DDBJ databases">
        <authorList>
            <person name="Brejova B."/>
        </authorList>
    </citation>
    <scope>NUCLEOTIDE SEQUENCE [LARGE SCALE GENOMIC DNA]</scope>
    <source>
        <strain evidence="2 3">CBS 14171</strain>
    </source>
</reference>
<accession>A0ABP0ZFE6</accession>
<dbReference type="EMBL" id="OZ022405">
    <property type="protein sequence ID" value="CAK9435669.1"/>
    <property type="molecule type" value="Genomic_DNA"/>
</dbReference>
<dbReference type="PANTHER" id="PTHR10334">
    <property type="entry name" value="CYSTEINE-RICH SECRETORY PROTEIN-RELATED"/>
    <property type="match status" value="1"/>
</dbReference>
<dbReference type="InterPro" id="IPR001283">
    <property type="entry name" value="CRISP-related"/>
</dbReference>
<proteinExistence type="predicted"/>
<dbReference type="InterPro" id="IPR018244">
    <property type="entry name" value="Allrgn_V5/Tpx1_CS"/>
</dbReference>
<dbReference type="Pfam" id="PF00188">
    <property type="entry name" value="CAP"/>
    <property type="match status" value="1"/>
</dbReference>
<name>A0ABP0ZFE6_9ASCO</name>
<evidence type="ECO:0000313" key="3">
    <source>
        <dbReference type="Proteomes" id="UP001497383"/>
    </source>
</evidence>
<dbReference type="Gene3D" id="3.40.33.10">
    <property type="entry name" value="CAP"/>
    <property type="match status" value="1"/>
</dbReference>
<sequence>MHFFRSIPALCHGVAMGAIVVQELVVYLPSSAPEYYTFDIDAYDGPYAMNATFAKLMLDEHNAKRLVHGSQKLRWSTEVFNFAAQYALQYNCSGILEHSGGKYGENLAYGYSPVDAIDAWYQEGDIYHYGTETVYNHFTAMVWNNSNSLGCAYKECPHGLYITCNYDPPGNVIGWSSQNVFPPLASPSPLK</sequence>
<dbReference type="InterPro" id="IPR014044">
    <property type="entry name" value="CAP_dom"/>
</dbReference>
<gene>
    <name evidence="2" type="ORF">LODBEIA_P03960</name>
</gene>
<dbReference type="Proteomes" id="UP001497383">
    <property type="component" value="Chromosome 1"/>
</dbReference>
<organism evidence="2 3">
    <name type="scientific">Lodderomyces beijingensis</name>
    <dbReference type="NCBI Taxonomy" id="1775926"/>
    <lineage>
        <taxon>Eukaryota</taxon>
        <taxon>Fungi</taxon>
        <taxon>Dikarya</taxon>
        <taxon>Ascomycota</taxon>
        <taxon>Saccharomycotina</taxon>
        <taxon>Pichiomycetes</taxon>
        <taxon>Debaryomycetaceae</taxon>
        <taxon>Candida/Lodderomyces clade</taxon>
        <taxon>Lodderomyces</taxon>
    </lineage>
</organism>
<evidence type="ECO:0000313" key="2">
    <source>
        <dbReference type="EMBL" id="CAK9435669.1"/>
    </source>
</evidence>
<dbReference type="PROSITE" id="PS01010">
    <property type="entry name" value="CRISP_2"/>
    <property type="match status" value="1"/>
</dbReference>
<dbReference type="PRINTS" id="PR00837">
    <property type="entry name" value="V5TPXLIKE"/>
</dbReference>
<feature type="domain" description="SCP" evidence="1">
    <location>
        <begin position="52"/>
        <end position="174"/>
    </location>
</feature>
<dbReference type="SMART" id="SM00198">
    <property type="entry name" value="SCP"/>
    <property type="match status" value="1"/>
</dbReference>
<keyword evidence="3" id="KW-1185">Reference proteome</keyword>
<dbReference type="SUPFAM" id="SSF55797">
    <property type="entry name" value="PR-1-like"/>
    <property type="match status" value="1"/>
</dbReference>
<dbReference type="InterPro" id="IPR035940">
    <property type="entry name" value="CAP_sf"/>
</dbReference>
<evidence type="ECO:0000259" key="1">
    <source>
        <dbReference type="SMART" id="SM00198"/>
    </source>
</evidence>